<evidence type="ECO:0000256" key="12">
    <source>
        <dbReference type="SAM" id="Phobius"/>
    </source>
</evidence>
<dbReference type="InterPro" id="IPR003004">
    <property type="entry name" value="GspF/PilC"/>
</dbReference>
<dbReference type="Pfam" id="PF00482">
    <property type="entry name" value="T2SSF"/>
    <property type="match status" value="2"/>
</dbReference>
<dbReference type="InterPro" id="IPR042094">
    <property type="entry name" value="T2SS_GspF_sf"/>
</dbReference>
<evidence type="ECO:0000256" key="10">
    <source>
        <dbReference type="ARBA" id="ARBA00030750"/>
    </source>
</evidence>
<keyword evidence="6" id="KW-0997">Cell inner membrane</keyword>
<organism evidence="14 15">
    <name type="scientific">Rubinisphaera italica</name>
    <dbReference type="NCBI Taxonomy" id="2527969"/>
    <lineage>
        <taxon>Bacteria</taxon>
        <taxon>Pseudomonadati</taxon>
        <taxon>Planctomycetota</taxon>
        <taxon>Planctomycetia</taxon>
        <taxon>Planctomycetales</taxon>
        <taxon>Planctomycetaceae</taxon>
        <taxon>Rubinisphaera</taxon>
    </lineage>
</organism>
<feature type="transmembrane region" description="Helical" evidence="12">
    <location>
        <begin position="382"/>
        <end position="403"/>
    </location>
</feature>
<dbReference type="GO" id="GO:0009306">
    <property type="term" value="P:protein secretion"/>
    <property type="evidence" value="ECO:0007669"/>
    <property type="project" value="InterPro"/>
</dbReference>
<keyword evidence="5" id="KW-1003">Cell membrane</keyword>
<keyword evidence="8 12" id="KW-1133">Transmembrane helix</keyword>
<reference evidence="14 15" key="1">
    <citation type="submission" date="2019-02" db="EMBL/GenBank/DDBJ databases">
        <title>Deep-cultivation of Planctomycetes and their phenomic and genomic characterization uncovers novel biology.</title>
        <authorList>
            <person name="Wiegand S."/>
            <person name="Jogler M."/>
            <person name="Boedeker C."/>
            <person name="Pinto D."/>
            <person name="Vollmers J."/>
            <person name="Rivas-Marin E."/>
            <person name="Kohn T."/>
            <person name="Peeters S.H."/>
            <person name="Heuer A."/>
            <person name="Rast P."/>
            <person name="Oberbeckmann S."/>
            <person name="Bunk B."/>
            <person name="Jeske O."/>
            <person name="Meyerdierks A."/>
            <person name="Storesund J.E."/>
            <person name="Kallscheuer N."/>
            <person name="Luecker S."/>
            <person name="Lage O.M."/>
            <person name="Pohl T."/>
            <person name="Merkel B.J."/>
            <person name="Hornburger P."/>
            <person name="Mueller R.-W."/>
            <person name="Bruemmer F."/>
            <person name="Labrenz M."/>
            <person name="Spormann A.M."/>
            <person name="Op Den Camp H."/>
            <person name="Overmann J."/>
            <person name="Amann R."/>
            <person name="Jetten M.S.M."/>
            <person name="Mascher T."/>
            <person name="Medema M.H."/>
            <person name="Devos D.P."/>
            <person name="Kaster A.-K."/>
            <person name="Ovreas L."/>
            <person name="Rohde M."/>
            <person name="Galperin M.Y."/>
            <person name="Jogler C."/>
        </authorList>
    </citation>
    <scope>NUCLEOTIDE SEQUENCE [LARGE SCALE GENOMIC DNA]</scope>
    <source>
        <strain evidence="14 15">Pan54</strain>
    </source>
</reference>
<dbReference type="PRINTS" id="PR00812">
    <property type="entry name" value="BCTERIALGSPF"/>
</dbReference>
<name>A0A5C5XGZ3_9PLAN</name>
<keyword evidence="4 11" id="KW-0813">Transport</keyword>
<evidence type="ECO:0000256" key="1">
    <source>
        <dbReference type="ARBA" id="ARBA00002684"/>
    </source>
</evidence>
<comment type="caution">
    <text evidence="14">The sequence shown here is derived from an EMBL/GenBank/DDBJ whole genome shotgun (WGS) entry which is preliminary data.</text>
</comment>
<evidence type="ECO:0000256" key="6">
    <source>
        <dbReference type="ARBA" id="ARBA00022519"/>
    </source>
</evidence>
<gene>
    <name evidence="14" type="primary">gspF_3</name>
    <name evidence="14" type="ORF">Pan54_30980</name>
</gene>
<evidence type="ECO:0000313" key="15">
    <source>
        <dbReference type="Proteomes" id="UP000316095"/>
    </source>
</evidence>
<dbReference type="InterPro" id="IPR018076">
    <property type="entry name" value="T2SS_GspF_dom"/>
</dbReference>
<keyword evidence="7 11" id="KW-0812">Transmembrane</keyword>
<evidence type="ECO:0000256" key="2">
    <source>
        <dbReference type="ARBA" id="ARBA00004429"/>
    </source>
</evidence>
<keyword evidence="15" id="KW-1185">Reference proteome</keyword>
<keyword evidence="9 12" id="KW-0472">Membrane</keyword>
<dbReference type="PROSITE" id="PS00874">
    <property type="entry name" value="T2SP_F"/>
    <property type="match status" value="1"/>
</dbReference>
<comment type="function">
    <text evidence="1">Component of the type II secretion system inner membrane complex required for the energy-dependent secretion of extracellular factors such as proteases and toxins from the periplasm.</text>
</comment>
<evidence type="ECO:0000256" key="4">
    <source>
        <dbReference type="ARBA" id="ARBA00022448"/>
    </source>
</evidence>
<dbReference type="Proteomes" id="UP000316095">
    <property type="component" value="Unassembled WGS sequence"/>
</dbReference>
<dbReference type="EMBL" id="SJPG01000001">
    <property type="protein sequence ID" value="TWT62357.1"/>
    <property type="molecule type" value="Genomic_DNA"/>
</dbReference>
<evidence type="ECO:0000256" key="11">
    <source>
        <dbReference type="RuleBase" id="RU003923"/>
    </source>
</evidence>
<dbReference type="RefSeq" id="WP_146504226.1">
    <property type="nucleotide sequence ID" value="NZ_SJPG01000001.1"/>
</dbReference>
<dbReference type="PANTHER" id="PTHR30012:SF0">
    <property type="entry name" value="TYPE II SECRETION SYSTEM PROTEIN F-RELATED"/>
    <property type="match status" value="1"/>
</dbReference>
<dbReference type="AlphaFoldDB" id="A0A5C5XGZ3"/>
<feature type="domain" description="Type II secretion system protein GspF" evidence="13">
    <location>
        <begin position="279"/>
        <end position="401"/>
    </location>
</feature>
<feature type="transmembrane region" description="Helical" evidence="12">
    <location>
        <begin position="222"/>
        <end position="241"/>
    </location>
</feature>
<dbReference type="PANTHER" id="PTHR30012">
    <property type="entry name" value="GENERAL SECRETION PATHWAY PROTEIN"/>
    <property type="match status" value="1"/>
</dbReference>
<dbReference type="GO" id="GO:0005886">
    <property type="term" value="C:plasma membrane"/>
    <property type="evidence" value="ECO:0007669"/>
    <property type="project" value="UniProtKB-SubCell"/>
</dbReference>
<evidence type="ECO:0000259" key="13">
    <source>
        <dbReference type="Pfam" id="PF00482"/>
    </source>
</evidence>
<comment type="subcellular location">
    <subcellularLocation>
        <location evidence="2">Cell inner membrane</location>
        <topology evidence="2">Multi-pass membrane protein</topology>
    </subcellularLocation>
    <subcellularLocation>
        <location evidence="11">Cell membrane</location>
        <topology evidence="11">Multi-pass membrane protein</topology>
    </subcellularLocation>
</comment>
<evidence type="ECO:0000256" key="3">
    <source>
        <dbReference type="ARBA" id="ARBA00005745"/>
    </source>
</evidence>
<evidence type="ECO:0000313" key="14">
    <source>
        <dbReference type="EMBL" id="TWT62357.1"/>
    </source>
</evidence>
<accession>A0A5C5XGZ3</accession>
<evidence type="ECO:0000256" key="8">
    <source>
        <dbReference type="ARBA" id="ARBA00022989"/>
    </source>
</evidence>
<feature type="transmembrane region" description="Helical" evidence="12">
    <location>
        <begin position="166"/>
        <end position="189"/>
    </location>
</feature>
<comment type="similarity">
    <text evidence="3 11">Belongs to the GSP F family.</text>
</comment>
<dbReference type="OrthoDB" id="9805682at2"/>
<dbReference type="InterPro" id="IPR001992">
    <property type="entry name" value="T2SS_GspF/T4SS_PilC_CS"/>
</dbReference>
<proteinExistence type="inferred from homology"/>
<evidence type="ECO:0000256" key="7">
    <source>
        <dbReference type="ARBA" id="ARBA00022692"/>
    </source>
</evidence>
<dbReference type="Gene3D" id="1.20.81.30">
    <property type="entry name" value="Type II secretion system (T2SS), domain F"/>
    <property type="match status" value="2"/>
</dbReference>
<dbReference type="FunFam" id="1.20.81.30:FF:000001">
    <property type="entry name" value="Type II secretion system protein F"/>
    <property type="match status" value="1"/>
</dbReference>
<protein>
    <recommendedName>
        <fullName evidence="10">General secretion pathway protein F</fullName>
    </recommendedName>
</protein>
<feature type="domain" description="Type II secretion system protein GspF" evidence="13">
    <location>
        <begin position="67"/>
        <end position="190"/>
    </location>
</feature>
<evidence type="ECO:0000256" key="5">
    <source>
        <dbReference type="ARBA" id="ARBA00022475"/>
    </source>
</evidence>
<sequence length="409" mass="44615">MPDFIYKARNTSGKSVAGTLAAGDQQEALSLLGDMQLFPIRVEPAPASVMSAFTREKKVGTTALVAFYSQLADLLTSGVPLLRSLKLIEDQAANPTLKGIVADIREQVADGRPLAQAFARHPATFSTLVISLVEAGEEGSFLEDALKRLALFVQHQNELKGKVMGAMIYPAFVGTFSVIIAVVMLVFFVPKFQTIFDRMEAERGLPWATQILRAISNTLQSYWLPLFVGLVLGIWLMLRWLKTDRGREILDGLLIKEWKVGSLKFGLAGIFRNLAVARFTRVLGTLLQNGVPMLRAISIARKASGNIAIERAIESASGFVASGKSLAGPLRNSTHFSTDVVEMIAVAEESNQLERVLVEVADQLERKVQTRLATLVQLLEPVMLLGLAGFVLFILLALLLPILQSSSLV</sequence>
<evidence type="ECO:0000256" key="9">
    <source>
        <dbReference type="ARBA" id="ARBA00023136"/>
    </source>
</evidence>